<organism evidence="1 2">
    <name type="scientific">Hanseniaspora guilliermondii</name>
    <dbReference type="NCBI Taxonomy" id="56406"/>
    <lineage>
        <taxon>Eukaryota</taxon>
        <taxon>Fungi</taxon>
        <taxon>Dikarya</taxon>
        <taxon>Ascomycota</taxon>
        <taxon>Saccharomycotina</taxon>
        <taxon>Saccharomycetes</taxon>
        <taxon>Saccharomycodales</taxon>
        <taxon>Saccharomycodaceae</taxon>
        <taxon>Hanseniaspora</taxon>
    </lineage>
</organism>
<accession>A0A1L0AZR3</accession>
<dbReference type="EMBL" id="FQNF01000005">
    <property type="protein sequence ID" value="SGZ38203.1"/>
    <property type="molecule type" value="Genomic_DNA"/>
</dbReference>
<dbReference type="AlphaFoldDB" id="A0A1L0AZR3"/>
<protein>
    <submittedName>
        <fullName evidence="1">Uncharacterized protein</fullName>
    </submittedName>
</protein>
<evidence type="ECO:0000313" key="2">
    <source>
        <dbReference type="Proteomes" id="UP000183365"/>
    </source>
</evidence>
<sequence length="233" mass="26911">MTLPLYSHETHALLLVKAADLFQLSTENQTAIMDKINLGYARNHAKFNTMEGGRIKDLENFPGDSGFAGHLNESYMYLYVKKDSDTYKSLSSLATSRKEIYYLYEIIHVTQENKDKFLISVEDIEGCVGFKPHHSYPDGKTIEPTCFVSFLPRLGSILLPLGEKHFATMFEVKQFIVEVFIEHNLREYYAEHHNYTEIRQFHIPIDYSPEETGLEPGIIFKQPMNMSVMIKKV</sequence>
<proteinExistence type="predicted"/>
<gene>
    <name evidence="1" type="ORF">HGUI_00403</name>
</gene>
<name>A0A1L0AZR3_9ASCO</name>
<dbReference type="Proteomes" id="UP000183365">
    <property type="component" value="Unassembled WGS sequence"/>
</dbReference>
<reference evidence="2" key="1">
    <citation type="submission" date="2016-11" db="EMBL/GenBank/DDBJ databases">
        <authorList>
            <person name="Guldener U."/>
        </authorList>
    </citation>
    <scope>NUCLEOTIDE SEQUENCE [LARGE SCALE GENOMIC DNA]</scope>
</reference>
<dbReference type="OrthoDB" id="4062597at2759"/>
<dbReference type="VEuPathDB" id="FungiDB:HGUI_00403"/>
<evidence type="ECO:0000313" key="1">
    <source>
        <dbReference type="EMBL" id="SGZ38203.1"/>
    </source>
</evidence>
<keyword evidence="2" id="KW-1185">Reference proteome</keyword>